<evidence type="ECO:0000313" key="1">
    <source>
        <dbReference type="EMBL" id="GCC41741.1"/>
    </source>
</evidence>
<name>A0A401TGH7_CHIPU</name>
<gene>
    <name evidence="1" type="ORF">chiPu_0025964</name>
</gene>
<dbReference type="Proteomes" id="UP000287033">
    <property type="component" value="Unassembled WGS sequence"/>
</dbReference>
<dbReference type="AlphaFoldDB" id="A0A401TGH7"/>
<proteinExistence type="predicted"/>
<sequence length="115" mass="11939">MCLKLLPTDPQSLWYSWLIAPPLSSAVSDRPPSIIPALLPATAAVTPGNRPGPAPAAANDVTAHPLTQDDWTPNMRAATGRPGAGTGHAYCCQTGSGSHSMLVCRIPPGTSPRPY</sequence>
<dbReference type="EMBL" id="BEZZ01069588">
    <property type="protein sequence ID" value="GCC41741.1"/>
    <property type="molecule type" value="Genomic_DNA"/>
</dbReference>
<organism evidence="1 2">
    <name type="scientific">Chiloscyllium punctatum</name>
    <name type="common">Brownbanded bambooshark</name>
    <name type="synonym">Hemiscyllium punctatum</name>
    <dbReference type="NCBI Taxonomy" id="137246"/>
    <lineage>
        <taxon>Eukaryota</taxon>
        <taxon>Metazoa</taxon>
        <taxon>Chordata</taxon>
        <taxon>Craniata</taxon>
        <taxon>Vertebrata</taxon>
        <taxon>Chondrichthyes</taxon>
        <taxon>Elasmobranchii</taxon>
        <taxon>Galeomorphii</taxon>
        <taxon>Galeoidea</taxon>
        <taxon>Orectolobiformes</taxon>
        <taxon>Hemiscylliidae</taxon>
        <taxon>Chiloscyllium</taxon>
    </lineage>
</organism>
<protein>
    <submittedName>
        <fullName evidence="1">Uncharacterized protein</fullName>
    </submittedName>
</protein>
<reference evidence="1 2" key="1">
    <citation type="journal article" date="2018" name="Nat. Ecol. Evol.">
        <title>Shark genomes provide insights into elasmobranch evolution and the origin of vertebrates.</title>
        <authorList>
            <person name="Hara Y"/>
            <person name="Yamaguchi K"/>
            <person name="Onimaru K"/>
            <person name="Kadota M"/>
            <person name="Koyanagi M"/>
            <person name="Keeley SD"/>
            <person name="Tatsumi K"/>
            <person name="Tanaka K"/>
            <person name="Motone F"/>
            <person name="Kageyama Y"/>
            <person name="Nozu R"/>
            <person name="Adachi N"/>
            <person name="Nishimura O"/>
            <person name="Nakagawa R"/>
            <person name="Tanegashima C"/>
            <person name="Kiyatake I"/>
            <person name="Matsumoto R"/>
            <person name="Murakumo K"/>
            <person name="Nishida K"/>
            <person name="Terakita A"/>
            <person name="Kuratani S"/>
            <person name="Sato K"/>
            <person name="Hyodo S Kuraku.S."/>
        </authorList>
    </citation>
    <scope>NUCLEOTIDE SEQUENCE [LARGE SCALE GENOMIC DNA]</scope>
</reference>
<comment type="caution">
    <text evidence="1">The sequence shown here is derived from an EMBL/GenBank/DDBJ whole genome shotgun (WGS) entry which is preliminary data.</text>
</comment>
<evidence type="ECO:0000313" key="2">
    <source>
        <dbReference type="Proteomes" id="UP000287033"/>
    </source>
</evidence>
<keyword evidence="2" id="KW-1185">Reference proteome</keyword>
<accession>A0A401TGH7</accession>